<dbReference type="RefSeq" id="WP_133117619.1">
    <property type="nucleotide sequence ID" value="NZ_PDJQ01000001.1"/>
</dbReference>
<evidence type="ECO:0000313" key="2">
    <source>
        <dbReference type="EMBL" id="PFG75256.1"/>
    </source>
</evidence>
<protein>
    <submittedName>
        <fullName evidence="2">Uncharacterized protein</fullName>
    </submittedName>
</protein>
<feature type="region of interest" description="Disordered" evidence="1">
    <location>
        <begin position="1"/>
        <end position="41"/>
    </location>
</feature>
<feature type="compositionally biased region" description="Basic and acidic residues" evidence="1">
    <location>
        <begin position="25"/>
        <end position="41"/>
    </location>
</feature>
<gene>
    <name evidence="2" type="ORF">A9A59_2524</name>
</gene>
<organism evidence="2 3">
    <name type="scientific">Tepidiforma thermophila (strain KCTC 52669 / CGMCC 1.13589 / G233)</name>
    <dbReference type="NCBI Taxonomy" id="2761530"/>
    <lineage>
        <taxon>Bacteria</taxon>
        <taxon>Bacillati</taxon>
        <taxon>Chloroflexota</taxon>
        <taxon>Tepidiformia</taxon>
        <taxon>Tepidiformales</taxon>
        <taxon>Tepidiformaceae</taxon>
        <taxon>Tepidiforma</taxon>
    </lineage>
</organism>
<dbReference type="EMBL" id="PDJQ01000001">
    <property type="protein sequence ID" value="PFG75256.1"/>
    <property type="molecule type" value="Genomic_DNA"/>
</dbReference>
<dbReference type="AlphaFoldDB" id="A0A2A9HJT5"/>
<feature type="compositionally biased region" description="Basic and acidic residues" evidence="1">
    <location>
        <begin position="1"/>
        <end position="10"/>
    </location>
</feature>
<comment type="caution">
    <text evidence="2">The sequence shown here is derived from an EMBL/GenBank/DDBJ whole genome shotgun (WGS) entry which is preliminary data.</text>
</comment>
<evidence type="ECO:0000313" key="3">
    <source>
        <dbReference type="Proteomes" id="UP000223071"/>
    </source>
</evidence>
<proteinExistence type="predicted"/>
<dbReference type="Proteomes" id="UP000223071">
    <property type="component" value="Unassembled WGS sequence"/>
</dbReference>
<reference evidence="2 3" key="1">
    <citation type="submission" date="2017-09" db="EMBL/GenBank/DDBJ databases">
        <title>Sequencing the genomes of two abundant thermophiles in Great Basin hot springs: Thermocrinis jamiesonii and novel Chloroflexi Thermoflexus hugenholtzii.</title>
        <authorList>
            <person name="Hedlund B."/>
        </authorList>
    </citation>
    <scope>NUCLEOTIDE SEQUENCE [LARGE SCALE GENOMIC DNA]</scope>
    <source>
        <strain evidence="2 3">G233</strain>
    </source>
</reference>
<sequence>MQELRLEGIDPVRLSPAPASWGQGRRQDRPKPGPRREGGSRERMIRMLAPGHDPATLELEYVVDHEGMMVAIQVRDTATGDVIARVRAEDLWRLASEEAANGLLLERRG</sequence>
<accession>A0A2A9HJT5</accession>
<name>A0A2A9HJT5_TEPT2</name>
<keyword evidence="3" id="KW-1185">Reference proteome</keyword>
<evidence type="ECO:0000256" key="1">
    <source>
        <dbReference type="SAM" id="MobiDB-lite"/>
    </source>
</evidence>